<dbReference type="Pfam" id="PF00561">
    <property type="entry name" value="Abhydrolase_1"/>
    <property type="match status" value="1"/>
</dbReference>
<feature type="transmembrane region" description="Helical" evidence="8">
    <location>
        <begin position="310"/>
        <end position="329"/>
    </location>
</feature>
<dbReference type="EMBL" id="KK101040">
    <property type="protein sequence ID" value="KIZ02472.1"/>
    <property type="molecule type" value="Genomic_DNA"/>
</dbReference>
<proteinExistence type="inferred from homology"/>
<evidence type="ECO:0000313" key="12">
    <source>
        <dbReference type="Proteomes" id="UP000054498"/>
    </source>
</evidence>
<dbReference type="KEGG" id="mng:MNEG_5485"/>
<evidence type="ECO:0000256" key="5">
    <source>
        <dbReference type="ARBA" id="ARBA00022989"/>
    </source>
</evidence>
<feature type="transmembrane region" description="Helical" evidence="8">
    <location>
        <begin position="235"/>
        <end position="256"/>
    </location>
</feature>
<dbReference type="GeneID" id="25738362"/>
<evidence type="ECO:0000256" key="2">
    <source>
        <dbReference type="ARBA" id="ARBA00010276"/>
    </source>
</evidence>
<dbReference type="InterPro" id="IPR029058">
    <property type="entry name" value="AB_hydrolase_fold"/>
</dbReference>
<evidence type="ECO:0000256" key="4">
    <source>
        <dbReference type="ARBA" id="ARBA00022692"/>
    </source>
</evidence>
<feature type="region of interest" description="Disordered" evidence="7">
    <location>
        <begin position="758"/>
        <end position="783"/>
    </location>
</feature>
<reference evidence="11 12" key="1">
    <citation type="journal article" date="2013" name="BMC Genomics">
        <title>Reconstruction of the lipid metabolism for the microalga Monoraphidium neglectum from its genome sequence reveals characteristics suitable for biofuel production.</title>
        <authorList>
            <person name="Bogen C."/>
            <person name="Al-Dilaimi A."/>
            <person name="Albersmeier A."/>
            <person name="Wichmann J."/>
            <person name="Grundmann M."/>
            <person name="Rupp O."/>
            <person name="Lauersen K.J."/>
            <person name="Blifernez-Klassen O."/>
            <person name="Kalinowski J."/>
            <person name="Goesmann A."/>
            <person name="Mussgnug J.H."/>
            <person name="Kruse O."/>
        </authorList>
    </citation>
    <scope>NUCLEOTIDE SEQUENCE [LARGE SCALE GENOMIC DNA]</scope>
    <source>
        <strain evidence="11 12">SAG 48.87</strain>
    </source>
</reference>
<dbReference type="OrthoDB" id="408373at2759"/>
<gene>
    <name evidence="11" type="ORF">MNEG_5485</name>
</gene>
<dbReference type="Pfam" id="PF03169">
    <property type="entry name" value="OPT"/>
    <property type="match status" value="2"/>
</dbReference>
<accession>A0A0D2MPP7</accession>
<comment type="subcellular location">
    <subcellularLocation>
        <location evidence="1">Membrane</location>
        <topology evidence="1">Multi-pass membrane protein</topology>
    </subcellularLocation>
</comment>
<dbReference type="InterPro" id="IPR004813">
    <property type="entry name" value="OPT"/>
</dbReference>
<keyword evidence="5 8" id="KW-1133">Transmembrane helix</keyword>
<keyword evidence="3" id="KW-0813">Transport</keyword>
<dbReference type="STRING" id="145388.A0A0D2MPP7"/>
<name>A0A0D2MPP7_9CHLO</name>
<dbReference type="InterPro" id="IPR000073">
    <property type="entry name" value="AB_hydrolase_1"/>
</dbReference>
<feature type="region of interest" description="Disordered" evidence="7">
    <location>
        <begin position="151"/>
        <end position="170"/>
    </location>
</feature>
<feature type="chain" id="PRO_5002247930" evidence="9">
    <location>
        <begin position="20"/>
        <end position="1032"/>
    </location>
</feature>
<feature type="domain" description="AB hydrolase-1" evidence="10">
    <location>
        <begin position="511"/>
        <end position="762"/>
    </location>
</feature>
<evidence type="ECO:0000256" key="3">
    <source>
        <dbReference type="ARBA" id="ARBA00022448"/>
    </source>
</evidence>
<sequence length="1032" mass="109648">MVKIKALLWSSVGSFLFEAFKWVFQCSDYGGGFSVWPTFGVKALKWTWNFDFNQGYVGSGMICPHIVNWSMLFGAVISWGIMWPLITKKEGDWFPAGLDSHDFKGLFGYKVFLTISTTLGEGIYMLLKVFVTAARDITARYSQDRAARAAAAEGLPGPSRDADGAPGGSDGSGATAYLKDGVVDTEGGAWPANIEDSHELDKATHKEGGLLEFKETAAERELRSNVFLAGSIPDWISPVGFLVFAALATGIIPILYPPGWAGHEGGGAIAGLGICGVILSCTSSAAVLMQDFRTGYITTSSPRAMFVSQVIGALMGCFLAPLAFELIWVTGQVGVKGTPYENPFADIYRSMALLGTQGFGSLPRYCPALMGVFFVASFAICGLRDALPRRYAKFVPSPMAMGIPFYIGANNALDFWAGSLITHFWTWASPSTADELPMVVGAGLLVGSGVFAVPSAILAIANVSPPELQYEVDKATGLQRVKYTPEGWQYWTWRDRRVHYIEAGANNTGVPVVLVHGYGASAYHWRYQIPALEAAGHRVYAVCLLGFGYSEKAITEYSSGGLWADQLRDFITEVVARPQCSAPDGAPADAEAPQGPEAVVLAGNSLGGYASLVAAARHPELVRGLMLLNSAGPMKEDLEDDPSLDDVPGPVGLGPWWRPLVDAFAEVGKRAVLWVAFQRARQPERIKEVLAMVYSNESSVDEDLVESIRVPATDPNAAEVFYRINSSKGGGAPPSVNALMRKLRARQLPTLLLWGEQDPYAPTPAPSAPAPSADWRGAEGTPLSKDEAASLRRVLAAGAGVGAAADSSTLSASRAGELAALIRSGLEKSAEDLSELEGAILAAEQVSLGRLPAEGPGALAGDGAARDVAVWQPVFASAGGFPRLLYIPVPEYFDLSAAEGASNSQQGRISRLNAGPPGPRGKPPGNYASALGLVDVVTELGPVTTHFLGPCLWADDQTFEYWVESCRVEVPAWNVKFTIPFRLSNALTFFYVDRAAGLACARSRIGGTMLLAADPPAGAKYAGAASGEPGAQ</sequence>
<protein>
    <submittedName>
        <fullName evidence="11">Putative metal-nicotianamine transporter YSL8</fullName>
    </submittedName>
</protein>
<evidence type="ECO:0000256" key="9">
    <source>
        <dbReference type="SAM" id="SignalP"/>
    </source>
</evidence>
<evidence type="ECO:0000256" key="1">
    <source>
        <dbReference type="ARBA" id="ARBA00004141"/>
    </source>
</evidence>
<feature type="transmembrane region" description="Helical" evidence="8">
    <location>
        <begin position="106"/>
        <end position="127"/>
    </location>
</feature>
<dbReference type="GO" id="GO:0016020">
    <property type="term" value="C:membrane"/>
    <property type="evidence" value="ECO:0007669"/>
    <property type="project" value="UniProtKB-SubCell"/>
</dbReference>
<keyword evidence="9" id="KW-0732">Signal</keyword>
<organism evidence="11 12">
    <name type="scientific">Monoraphidium neglectum</name>
    <dbReference type="NCBI Taxonomy" id="145388"/>
    <lineage>
        <taxon>Eukaryota</taxon>
        <taxon>Viridiplantae</taxon>
        <taxon>Chlorophyta</taxon>
        <taxon>core chlorophytes</taxon>
        <taxon>Chlorophyceae</taxon>
        <taxon>CS clade</taxon>
        <taxon>Sphaeropleales</taxon>
        <taxon>Selenastraceae</taxon>
        <taxon>Monoraphidium</taxon>
    </lineage>
</organism>
<dbReference type="AlphaFoldDB" id="A0A0D2MPP7"/>
<feature type="region of interest" description="Disordered" evidence="7">
    <location>
        <begin position="904"/>
        <end position="924"/>
    </location>
</feature>
<dbReference type="Gene3D" id="3.40.50.1820">
    <property type="entry name" value="alpha/beta hydrolase"/>
    <property type="match status" value="1"/>
</dbReference>
<feature type="transmembrane region" description="Helical" evidence="8">
    <location>
        <begin position="362"/>
        <end position="383"/>
    </location>
</feature>
<evidence type="ECO:0000259" key="10">
    <source>
        <dbReference type="Pfam" id="PF00561"/>
    </source>
</evidence>
<evidence type="ECO:0000256" key="7">
    <source>
        <dbReference type="SAM" id="MobiDB-lite"/>
    </source>
</evidence>
<evidence type="ECO:0000313" key="11">
    <source>
        <dbReference type="EMBL" id="KIZ02472.1"/>
    </source>
</evidence>
<evidence type="ECO:0000256" key="8">
    <source>
        <dbReference type="SAM" id="Phobius"/>
    </source>
</evidence>
<keyword evidence="4 8" id="KW-0812">Transmembrane</keyword>
<feature type="transmembrane region" description="Helical" evidence="8">
    <location>
        <begin position="66"/>
        <end position="86"/>
    </location>
</feature>
<comment type="similarity">
    <text evidence="2">Belongs to the YSL (TC 2.A.67.2) family.</text>
</comment>
<dbReference type="InterPro" id="IPR045035">
    <property type="entry name" value="YSL-like"/>
</dbReference>
<keyword evidence="6 8" id="KW-0472">Membrane</keyword>
<dbReference type="GO" id="GO:0035673">
    <property type="term" value="F:oligopeptide transmembrane transporter activity"/>
    <property type="evidence" value="ECO:0007669"/>
    <property type="project" value="InterPro"/>
</dbReference>
<feature type="transmembrane region" description="Helical" evidence="8">
    <location>
        <begin position="438"/>
        <end position="461"/>
    </location>
</feature>
<dbReference type="SUPFAM" id="SSF53474">
    <property type="entry name" value="alpha/beta-Hydrolases"/>
    <property type="match status" value="1"/>
</dbReference>
<dbReference type="PANTHER" id="PTHR31645:SF0">
    <property type="entry name" value="OLIGOPEPTIDE TRANSPORTER YGL114W-RELATED"/>
    <property type="match status" value="1"/>
</dbReference>
<dbReference type="PANTHER" id="PTHR31645">
    <property type="entry name" value="OLIGOPEPTIDE TRANSPORTER YGL114W-RELATED"/>
    <property type="match status" value="1"/>
</dbReference>
<dbReference type="RefSeq" id="XP_013901491.1">
    <property type="nucleotide sequence ID" value="XM_014046037.1"/>
</dbReference>
<evidence type="ECO:0000256" key="6">
    <source>
        <dbReference type="ARBA" id="ARBA00023136"/>
    </source>
</evidence>
<feature type="transmembrane region" description="Helical" evidence="8">
    <location>
        <begin position="268"/>
        <end position="289"/>
    </location>
</feature>
<dbReference type="Proteomes" id="UP000054498">
    <property type="component" value="Unassembled WGS sequence"/>
</dbReference>
<keyword evidence="12" id="KW-1185">Reference proteome</keyword>
<feature type="signal peptide" evidence="9">
    <location>
        <begin position="1"/>
        <end position="19"/>
    </location>
</feature>